<dbReference type="Gene3D" id="2.60.40.10">
    <property type="entry name" value="Immunoglobulins"/>
    <property type="match status" value="2"/>
</dbReference>
<dbReference type="InterPro" id="IPR008962">
    <property type="entry name" value="PapD-like_sf"/>
</dbReference>
<evidence type="ECO:0000256" key="1">
    <source>
        <dbReference type="ARBA" id="ARBA00004418"/>
    </source>
</evidence>
<keyword evidence="10" id="KW-1185">Reference proteome</keyword>
<evidence type="ECO:0000259" key="8">
    <source>
        <dbReference type="Pfam" id="PF02753"/>
    </source>
</evidence>
<dbReference type="Proteomes" id="UP000503287">
    <property type="component" value="Chromosome"/>
</dbReference>
<feature type="domain" description="Pili assembly chaperone C-terminal" evidence="8">
    <location>
        <begin position="169"/>
        <end position="223"/>
    </location>
</feature>
<dbReference type="RefSeq" id="WP_072068489.1">
    <property type="nucleotide sequence ID" value="NZ_CP047344.1"/>
</dbReference>
<organism evidence="9 10">
    <name type="scientific">Proteus vulgaris</name>
    <dbReference type="NCBI Taxonomy" id="585"/>
    <lineage>
        <taxon>Bacteria</taxon>
        <taxon>Pseudomonadati</taxon>
        <taxon>Pseudomonadota</taxon>
        <taxon>Gammaproteobacteria</taxon>
        <taxon>Enterobacterales</taxon>
        <taxon>Morganellaceae</taxon>
        <taxon>Proteus</taxon>
    </lineage>
</organism>
<feature type="chain" id="PRO_5028894673" evidence="6">
    <location>
        <begin position="23"/>
        <end position="232"/>
    </location>
</feature>
<dbReference type="InterPro" id="IPR001829">
    <property type="entry name" value="Pili_assmbl_chaperone_bac"/>
</dbReference>
<dbReference type="SUPFAM" id="SSF49354">
    <property type="entry name" value="PapD-like"/>
    <property type="match status" value="1"/>
</dbReference>
<comment type="subcellular location">
    <subcellularLocation>
        <location evidence="1">Periplasm</location>
    </subcellularLocation>
</comment>
<evidence type="ECO:0000313" key="9">
    <source>
        <dbReference type="EMBL" id="QIF94539.1"/>
    </source>
</evidence>
<evidence type="ECO:0000256" key="6">
    <source>
        <dbReference type="SAM" id="SignalP"/>
    </source>
</evidence>
<evidence type="ECO:0000256" key="5">
    <source>
        <dbReference type="ARBA" id="ARBA00023186"/>
    </source>
</evidence>
<comment type="similarity">
    <text evidence="2">Belongs to the periplasmic pilus chaperone family.</text>
</comment>
<dbReference type="InterPro" id="IPR036316">
    <property type="entry name" value="Pili_assmbl_chap_C_dom_sf"/>
</dbReference>
<evidence type="ECO:0000256" key="3">
    <source>
        <dbReference type="ARBA" id="ARBA00022729"/>
    </source>
</evidence>
<dbReference type="Pfam" id="PF02753">
    <property type="entry name" value="PapD_C"/>
    <property type="match status" value="1"/>
</dbReference>
<dbReference type="GO" id="GO:0030288">
    <property type="term" value="C:outer membrane-bounded periplasmic space"/>
    <property type="evidence" value="ECO:0007669"/>
    <property type="project" value="InterPro"/>
</dbReference>
<dbReference type="InterPro" id="IPR016147">
    <property type="entry name" value="Pili_assmbl_chaperone_N"/>
</dbReference>
<dbReference type="Pfam" id="PF00345">
    <property type="entry name" value="PapD_N"/>
    <property type="match status" value="1"/>
</dbReference>
<dbReference type="GO" id="GO:0071555">
    <property type="term" value="P:cell wall organization"/>
    <property type="evidence" value="ECO:0007669"/>
    <property type="project" value="InterPro"/>
</dbReference>
<dbReference type="InterPro" id="IPR050643">
    <property type="entry name" value="Periplasmic_pilus_chap"/>
</dbReference>
<keyword evidence="5" id="KW-0143">Chaperone</keyword>
<dbReference type="PRINTS" id="PR00969">
    <property type="entry name" value="CHAPERONPILI"/>
</dbReference>
<proteinExistence type="inferred from homology"/>
<dbReference type="SUPFAM" id="SSF49584">
    <property type="entry name" value="Periplasmic chaperone C-domain"/>
    <property type="match status" value="1"/>
</dbReference>
<sequence>MKRFRLFILLLCIPIFSNIVKADLALEGSRVILYHSDREASFKIKNDGEFPVIIQTWVDDGNPENTPETITDVSALSLPPVLQLQPNNSQLIRIINKFTHTDKEKEALYWLNLYEITPKPVNKKEDENLINVVVRLQIKVFYRPDHLVMNISEVSQSLIFTKSDKQLTIENPTPFYVTIKSAFGEHNPNIIIPMLAPFSKQQVTLANEKINQISYVLIDDFGSEFQSKKEMK</sequence>
<evidence type="ECO:0000259" key="7">
    <source>
        <dbReference type="Pfam" id="PF00345"/>
    </source>
</evidence>
<name>A0A6G6SNB6_PROVU</name>
<keyword evidence="4" id="KW-0574">Periplasm</keyword>
<accession>A0A6G6SNB6</accession>
<protein>
    <submittedName>
        <fullName evidence="9">Fimbria/pilus periplasmic chaperone</fullName>
    </submittedName>
</protein>
<gene>
    <name evidence="9" type="ORF">GTH24_11775</name>
</gene>
<evidence type="ECO:0000256" key="2">
    <source>
        <dbReference type="ARBA" id="ARBA00007399"/>
    </source>
</evidence>
<feature type="signal peptide" evidence="6">
    <location>
        <begin position="1"/>
        <end position="22"/>
    </location>
</feature>
<evidence type="ECO:0000313" key="10">
    <source>
        <dbReference type="Proteomes" id="UP000503287"/>
    </source>
</evidence>
<keyword evidence="3 6" id="KW-0732">Signal</keyword>
<dbReference type="PANTHER" id="PTHR30251">
    <property type="entry name" value="PILUS ASSEMBLY CHAPERONE"/>
    <property type="match status" value="1"/>
</dbReference>
<dbReference type="InterPro" id="IPR016148">
    <property type="entry name" value="Pili_assmbl_chaperone_C"/>
</dbReference>
<evidence type="ECO:0000256" key="4">
    <source>
        <dbReference type="ARBA" id="ARBA00022764"/>
    </source>
</evidence>
<feature type="domain" description="Pili assembly chaperone N-terminal" evidence="7">
    <location>
        <begin position="24"/>
        <end position="147"/>
    </location>
</feature>
<dbReference type="EMBL" id="CP047344">
    <property type="protein sequence ID" value="QIF94539.1"/>
    <property type="molecule type" value="Genomic_DNA"/>
</dbReference>
<dbReference type="AlphaFoldDB" id="A0A6G6SNB6"/>
<dbReference type="InterPro" id="IPR013783">
    <property type="entry name" value="Ig-like_fold"/>
</dbReference>
<reference evidence="9 10" key="1">
    <citation type="submission" date="2020-01" db="EMBL/GenBank/DDBJ databases">
        <title>The genomic epidemiology of tigecycline resistance gene tet(X) variants in a swine farm in China.</title>
        <authorList>
            <person name="Peng K."/>
            <person name="Li R."/>
        </authorList>
    </citation>
    <scope>NUCLEOTIDE SEQUENCE [LARGE SCALE GENOMIC DNA]</scope>
    <source>
        <strain evidence="9 10">ZN3</strain>
    </source>
</reference>
<dbReference type="PANTHER" id="PTHR30251:SF7">
    <property type="entry name" value="FIMBRIAE CHAPARONE"/>
    <property type="match status" value="1"/>
</dbReference>